<dbReference type="InterPro" id="IPR013094">
    <property type="entry name" value="AB_hydrolase_3"/>
</dbReference>
<evidence type="ECO:0000256" key="1">
    <source>
        <dbReference type="ARBA" id="ARBA00022801"/>
    </source>
</evidence>
<sequence length="307" mass="32283">MTLEPARLLDPEVAAAVGGVPPQTTWDPQTMRAAGAAILGHETPAPEGVRRTVRTAPSGGADLELRLHTPAAGANAVILSIHGGGFVAGQAAYDDDWNALLALRTGAVVVSPNYRLPPEHPYPAPLEDCVAAWRWILARHPDAVRIVYGDSAGGNLAAGLALHCRDCAETMPDRVFLIEPVLDDRLDTPSMRDAADTAVWDLKNATASWAAYLGGAQADTHAAPARETDLTGFPPTFLLANQCDPLMDEDLAFARALTEAGVPTEALLLPGTCHGVLGLDGPAVAERAREFVLSRLASSTTGEMSHE</sequence>
<dbReference type="PANTHER" id="PTHR48081">
    <property type="entry name" value="AB HYDROLASE SUPERFAMILY PROTEIN C4A8.06C"/>
    <property type="match status" value="1"/>
</dbReference>
<dbReference type="RefSeq" id="WP_268916580.1">
    <property type="nucleotide sequence ID" value="NZ_JAPTMY010000003.1"/>
</dbReference>
<organism evidence="3 4">
    <name type="scientific">Actinomyces israelii</name>
    <dbReference type="NCBI Taxonomy" id="1659"/>
    <lineage>
        <taxon>Bacteria</taxon>
        <taxon>Bacillati</taxon>
        <taxon>Actinomycetota</taxon>
        <taxon>Actinomycetes</taxon>
        <taxon>Actinomycetales</taxon>
        <taxon>Actinomycetaceae</taxon>
        <taxon>Actinomyces</taxon>
    </lineage>
</organism>
<dbReference type="InterPro" id="IPR050300">
    <property type="entry name" value="GDXG_lipolytic_enzyme"/>
</dbReference>
<proteinExistence type="predicted"/>
<protein>
    <submittedName>
        <fullName evidence="3">Alpha/beta hydrolase</fullName>
    </submittedName>
</protein>
<dbReference type="GO" id="GO:0016787">
    <property type="term" value="F:hydrolase activity"/>
    <property type="evidence" value="ECO:0007669"/>
    <property type="project" value="UniProtKB-KW"/>
</dbReference>
<dbReference type="Proteomes" id="UP001072034">
    <property type="component" value="Unassembled WGS sequence"/>
</dbReference>
<comment type="caution">
    <text evidence="3">The sequence shown here is derived from an EMBL/GenBank/DDBJ whole genome shotgun (WGS) entry which is preliminary data.</text>
</comment>
<dbReference type="EMBL" id="JAPTMY010000003">
    <property type="protein sequence ID" value="MCZ0856893.1"/>
    <property type="molecule type" value="Genomic_DNA"/>
</dbReference>
<dbReference type="InterPro" id="IPR029058">
    <property type="entry name" value="AB_hydrolase_fold"/>
</dbReference>
<dbReference type="Gene3D" id="3.40.50.1820">
    <property type="entry name" value="alpha/beta hydrolase"/>
    <property type="match status" value="1"/>
</dbReference>
<keyword evidence="1 3" id="KW-0378">Hydrolase</keyword>
<name>A0ABT4I6Y5_9ACTO</name>
<feature type="domain" description="Alpha/beta hydrolase fold-3" evidence="2">
    <location>
        <begin position="79"/>
        <end position="276"/>
    </location>
</feature>
<evidence type="ECO:0000313" key="3">
    <source>
        <dbReference type="EMBL" id="MCZ0856893.1"/>
    </source>
</evidence>
<evidence type="ECO:0000259" key="2">
    <source>
        <dbReference type="Pfam" id="PF07859"/>
    </source>
</evidence>
<evidence type="ECO:0000313" key="4">
    <source>
        <dbReference type="Proteomes" id="UP001072034"/>
    </source>
</evidence>
<accession>A0ABT4I6Y5</accession>
<dbReference type="SUPFAM" id="SSF53474">
    <property type="entry name" value="alpha/beta-Hydrolases"/>
    <property type="match status" value="1"/>
</dbReference>
<dbReference type="Pfam" id="PF07859">
    <property type="entry name" value="Abhydrolase_3"/>
    <property type="match status" value="1"/>
</dbReference>
<keyword evidence="4" id="KW-1185">Reference proteome</keyword>
<gene>
    <name evidence="3" type="ORF">OHJ16_02340</name>
</gene>
<reference evidence="3" key="1">
    <citation type="submission" date="2022-10" db="EMBL/GenBank/DDBJ databases">
        <title>Genome sequence of Actinomyces israelii ATCC 10048.</title>
        <authorList>
            <person name="Watt R.M."/>
            <person name="Tong W.M."/>
        </authorList>
    </citation>
    <scope>NUCLEOTIDE SEQUENCE</scope>
    <source>
        <strain evidence="3">ATCC 10048</strain>
    </source>
</reference>
<dbReference type="PANTHER" id="PTHR48081:SF8">
    <property type="entry name" value="ALPHA_BETA HYDROLASE FOLD-3 DOMAIN-CONTAINING PROTEIN-RELATED"/>
    <property type="match status" value="1"/>
</dbReference>